<dbReference type="OrthoDB" id="5109978at2"/>
<evidence type="ECO:0000256" key="2">
    <source>
        <dbReference type="SAM" id="Phobius"/>
    </source>
</evidence>
<feature type="region of interest" description="Disordered" evidence="1">
    <location>
        <begin position="255"/>
        <end position="289"/>
    </location>
</feature>
<protein>
    <submittedName>
        <fullName evidence="3">Uncharacterized protein</fullName>
    </submittedName>
</protein>
<dbReference type="RefSeq" id="WP_127050637.1">
    <property type="nucleotide sequence ID" value="NZ_RZGZ01000003.1"/>
</dbReference>
<gene>
    <name evidence="3" type="ORF">ELQ94_12225</name>
</gene>
<evidence type="ECO:0000313" key="4">
    <source>
        <dbReference type="Proteomes" id="UP000274909"/>
    </source>
</evidence>
<feature type="transmembrane region" description="Helical" evidence="2">
    <location>
        <begin position="21"/>
        <end position="44"/>
    </location>
</feature>
<name>A0A433JQN8_9MICO</name>
<dbReference type="Proteomes" id="UP000274909">
    <property type="component" value="Unassembled WGS sequence"/>
</dbReference>
<keyword evidence="2" id="KW-1133">Transmembrane helix</keyword>
<evidence type="ECO:0000256" key="1">
    <source>
        <dbReference type="SAM" id="MobiDB-lite"/>
    </source>
</evidence>
<keyword evidence="4" id="KW-1185">Reference proteome</keyword>
<organism evidence="3 4">
    <name type="scientific">Labedella endophytica</name>
    <dbReference type="NCBI Taxonomy" id="1523160"/>
    <lineage>
        <taxon>Bacteria</taxon>
        <taxon>Bacillati</taxon>
        <taxon>Actinomycetota</taxon>
        <taxon>Actinomycetes</taxon>
        <taxon>Micrococcales</taxon>
        <taxon>Microbacteriaceae</taxon>
        <taxon>Labedella</taxon>
    </lineage>
</organism>
<feature type="compositionally biased region" description="Low complexity" evidence="1">
    <location>
        <begin position="266"/>
        <end position="289"/>
    </location>
</feature>
<accession>A0A433JQN8</accession>
<dbReference type="AlphaFoldDB" id="A0A433JQN8"/>
<proteinExistence type="predicted"/>
<dbReference type="EMBL" id="RZGZ01000003">
    <property type="protein sequence ID" value="RUQ99074.1"/>
    <property type="molecule type" value="Genomic_DNA"/>
</dbReference>
<evidence type="ECO:0000313" key="3">
    <source>
        <dbReference type="EMBL" id="RUQ99074.1"/>
    </source>
</evidence>
<comment type="caution">
    <text evidence="3">The sequence shown here is derived from an EMBL/GenBank/DDBJ whole genome shotgun (WGS) entry which is preliminary data.</text>
</comment>
<keyword evidence="2" id="KW-0812">Transmembrane</keyword>
<reference evidence="3 4" key="1">
    <citation type="submission" date="2018-12" db="EMBL/GenBank/DDBJ databases">
        <authorList>
            <person name="Li F."/>
        </authorList>
    </citation>
    <scope>NUCLEOTIDE SEQUENCE [LARGE SCALE GENOMIC DNA]</scope>
    <source>
        <strain evidence="3 4">EGI 6500705</strain>
    </source>
</reference>
<sequence>MSSGQPIQSDRARRTIARFAGASWTAGAIIMALIAFGTFSRLAVDGDTGRLFEPGGGGYSDYPWEDENLPEAQPDANDPDVYVGNGNAVIRIDGVTTAPLQVTPIDGEYIRLSMTESGDIDPELPVEDREWPLRVGYPQEDLPSVVFPYAGTLELWVQADEQWILRIEELVADEITDVVSGQGNRLLVYRGNAVSALFEFVGDGVFIVTAYSREVGEESLIIESDPIEQRQSWSPSDVVVLSIESSADRGAWVVDIDSYDDDDESTPTPGETPTTSSEPTDPPTEQETP</sequence>
<keyword evidence="2" id="KW-0472">Membrane</keyword>